<feature type="compositionally biased region" description="Basic and acidic residues" evidence="1">
    <location>
        <begin position="126"/>
        <end position="139"/>
    </location>
</feature>
<organism evidence="2">
    <name type="scientific">Hemiselmis andersenii</name>
    <name type="common">Cryptophyte alga</name>
    <dbReference type="NCBI Taxonomy" id="464988"/>
    <lineage>
        <taxon>Eukaryota</taxon>
        <taxon>Cryptophyceae</taxon>
        <taxon>Cryptomonadales</taxon>
        <taxon>Hemiselmidaceae</taxon>
        <taxon>Hemiselmis</taxon>
    </lineage>
</organism>
<dbReference type="InterPro" id="IPR036236">
    <property type="entry name" value="Znf_C2H2_sf"/>
</dbReference>
<protein>
    <recommendedName>
        <fullName evidence="3">C2H2-type domain-containing protein</fullName>
    </recommendedName>
</protein>
<evidence type="ECO:0000313" key="2">
    <source>
        <dbReference type="EMBL" id="CAD8953861.1"/>
    </source>
</evidence>
<feature type="region of interest" description="Disordered" evidence="1">
    <location>
        <begin position="39"/>
        <end position="70"/>
    </location>
</feature>
<dbReference type="Gene3D" id="3.30.160.60">
    <property type="entry name" value="Classic Zinc Finger"/>
    <property type="match status" value="1"/>
</dbReference>
<sequence>MGVGMKTKKKGTNTKTSFAKQKARERFLNRHIDQVWKDVRADAESEPARGVRDDSALPRTTKQPLDEDLPAMGQFYCPETGKYFINLRALQDHKKSRFYKMRVKQLKGERPHNQKDAEAAVGLGVDHGKKLGRDPRKQGGETMSVD</sequence>
<gene>
    <name evidence="2" type="ORF">HAND00432_LOCUS8398</name>
</gene>
<accession>A0A6U2ABR3</accession>
<dbReference type="SUPFAM" id="SSF57667">
    <property type="entry name" value="beta-beta-alpha zinc fingers"/>
    <property type="match status" value="1"/>
</dbReference>
<dbReference type="AlphaFoldDB" id="A0A6U2ABR3"/>
<feature type="region of interest" description="Disordered" evidence="1">
    <location>
        <begin position="1"/>
        <end position="23"/>
    </location>
</feature>
<feature type="compositionally biased region" description="Basic residues" evidence="1">
    <location>
        <begin position="1"/>
        <end position="12"/>
    </location>
</feature>
<dbReference type="PANTHER" id="PTHR47444:SF1">
    <property type="entry name" value="EXPRESSED PROTEIN"/>
    <property type="match status" value="1"/>
</dbReference>
<evidence type="ECO:0000256" key="1">
    <source>
        <dbReference type="SAM" id="MobiDB-lite"/>
    </source>
</evidence>
<proteinExistence type="predicted"/>
<feature type="compositionally biased region" description="Basic and acidic residues" evidence="1">
    <location>
        <begin position="39"/>
        <end position="56"/>
    </location>
</feature>
<dbReference type="PANTHER" id="PTHR47444">
    <property type="entry name" value="EXPRESSED PROTEIN"/>
    <property type="match status" value="1"/>
</dbReference>
<evidence type="ECO:0008006" key="3">
    <source>
        <dbReference type="Google" id="ProtNLM"/>
    </source>
</evidence>
<feature type="region of interest" description="Disordered" evidence="1">
    <location>
        <begin position="105"/>
        <end position="146"/>
    </location>
</feature>
<reference evidence="2" key="1">
    <citation type="submission" date="2021-01" db="EMBL/GenBank/DDBJ databases">
        <authorList>
            <person name="Corre E."/>
            <person name="Pelletier E."/>
            <person name="Niang G."/>
            <person name="Scheremetjew M."/>
            <person name="Finn R."/>
            <person name="Kale V."/>
            <person name="Holt S."/>
            <person name="Cochrane G."/>
            <person name="Meng A."/>
            <person name="Brown T."/>
            <person name="Cohen L."/>
        </authorList>
    </citation>
    <scope>NUCLEOTIDE SEQUENCE</scope>
    <source>
        <strain evidence="2">CCMP644</strain>
    </source>
</reference>
<name>A0A6U2ABR3_HEMAN</name>
<dbReference type="EMBL" id="HBFX01013960">
    <property type="protein sequence ID" value="CAD8953861.1"/>
    <property type="molecule type" value="Transcribed_RNA"/>
</dbReference>
<feature type="compositionally biased region" description="Basic and acidic residues" evidence="1">
    <location>
        <begin position="106"/>
        <end position="118"/>
    </location>
</feature>